<dbReference type="Proteomes" id="UP000479000">
    <property type="component" value="Unassembled WGS sequence"/>
</dbReference>
<evidence type="ECO:0000256" key="1">
    <source>
        <dbReference type="SAM" id="MobiDB-lite"/>
    </source>
</evidence>
<feature type="region of interest" description="Disordered" evidence="1">
    <location>
        <begin position="123"/>
        <end position="166"/>
    </location>
</feature>
<sequence>MSRCQSSLLDGFTDDWDAALLSEGTLRPKRAASAMNLREAMKTFTKPPLGEVTREDLENNFSRSMKLLGFDRAESASSHKSRPKPKTRKRSVKKNAKELEKLAEKRYEAKQAFEDWLEKKLEQEAAKTPPPPTPENKVTKSVQTESKPATPIPKNRPNQATNFPKNLMVPWPEFSAKNRLTSPRNQTAKTKKQKVKFADASWDVPKNLSKSYDYKDLSGIRSLSDAKTIMMLYHKQDPNSALYYARDIS</sequence>
<evidence type="ECO:0000313" key="2">
    <source>
        <dbReference type="EMBL" id="CAB0016705.1"/>
    </source>
</evidence>
<feature type="region of interest" description="Disordered" evidence="1">
    <location>
        <begin position="70"/>
        <end position="95"/>
    </location>
</feature>
<protein>
    <submittedName>
        <fullName evidence="2">Uncharacterized protein</fullName>
    </submittedName>
</protein>
<reference evidence="2 3" key="1">
    <citation type="submission" date="2020-02" db="EMBL/GenBank/DDBJ databases">
        <authorList>
            <person name="Ferguson B K."/>
        </authorList>
    </citation>
    <scope>NUCLEOTIDE SEQUENCE [LARGE SCALE GENOMIC DNA]</scope>
</reference>
<feature type="compositionally biased region" description="Basic residues" evidence="1">
    <location>
        <begin position="79"/>
        <end position="94"/>
    </location>
</feature>
<dbReference type="OrthoDB" id="8195903at2759"/>
<gene>
    <name evidence="2" type="ORF">NTEN_LOCUS20853</name>
</gene>
<dbReference type="EMBL" id="CADCXU010030564">
    <property type="protein sequence ID" value="CAB0016705.1"/>
    <property type="molecule type" value="Genomic_DNA"/>
</dbReference>
<accession>A0A6H5HGZ2</accession>
<organism evidence="2 3">
    <name type="scientific">Nesidiocoris tenuis</name>
    <dbReference type="NCBI Taxonomy" id="355587"/>
    <lineage>
        <taxon>Eukaryota</taxon>
        <taxon>Metazoa</taxon>
        <taxon>Ecdysozoa</taxon>
        <taxon>Arthropoda</taxon>
        <taxon>Hexapoda</taxon>
        <taxon>Insecta</taxon>
        <taxon>Pterygota</taxon>
        <taxon>Neoptera</taxon>
        <taxon>Paraneoptera</taxon>
        <taxon>Hemiptera</taxon>
        <taxon>Heteroptera</taxon>
        <taxon>Panheteroptera</taxon>
        <taxon>Cimicomorpha</taxon>
        <taxon>Miridae</taxon>
        <taxon>Dicyphina</taxon>
        <taxon>Nesidiocoris</taxon>
    </lineage>
</organism>
<name>A0A6H5HGZ2_9HEMI</name>
<proteinExistence type="predicted"/>
<keyword evidence="3" id="KW-1185">Reference proteome</keyword>
<evidence type="ECO:0000313" key="3">
    <source>
        <dbReference type="Proteomes" id="UP000479000"/>
    </source>
</evidence>
<dbReference type="AlphaFoldDB" id="A0A6H5HGZ2"/>